<evidence type="ECO:0000256" key="1">
    <source>
        <dbReference type="ARBA" id="ARBA00008007"/>
    </source>
</evidence>
<dbReference type="RefSeq" id="WP_195801849.1">
    <property type="nucleotide sequence ID" value="NZ_CP061379.1"/>
</dbReference>
<dbReference type="PANTHER" id="PTHR47505">
    <property type="entry name" value="DNA UTILIZATION PROTEIN YHGH"/>
    <property type="match status" value="1"/>
</dbReference>
<dbReference type="CDD" id="cd06223">
    <property type="entry name" value="PRTases_typeI"/>
    <property type="match status" value="1"/>
</dbReference>
<comment type="similarity">
    <text evidence="1">Belongs to the ComF/GntX family.</text>
</comment>
<dbReference type="InterPro" id="IPR051910">
    <property type="entry name" value="ComF/GntX_DNA_util-trans"/>
</dbReference>
<evidence type="ECO:0000259" key="2">
    <source>
        <dbReference type="Pfam" id="PF00156"/>
    </source>
</evidence>
<dbReference type="InterPro" id="IPR000836">
    <property type="entry name" value="PRTase_dom"/>
</dbReference>
<dbReference type="Proteomes" id="UP000594621">
    <property type="component" value="Chromosome"/>
</dbReference>
<keyword evidence="4" id="KW-1185">Reference proteome</keyword>
<dbReference type="Pfam" id="PF00156">
    <property type="entry name" value="Pribosyltran"/>
    <property type="match status" value="1"/>
</dbReference>
<proteinExistence type="inferred from homology"/>
<dbReference type="PANTHER" id="PTHR47505:SF1">
    <property type="entry name" value="DNA UTILIZATION PROTEIN YHGH"/>
    <property type="match status" value="1"/>
</dbReference>
<dbReference type="AlphaFoldDB" id="A0A7S9GZV0"/>
<gene>
    <name evidence="3" type="ORF">IC761_03130</name>
</gene>
<dbReference type="SUPFAM" id="SSF53271">
    <property type="entry name" value="PRTase-like"/>
    <property type="match status" value="1"/>
</dbReference>
<name>A0A7S9GZV0_9BRAD</name>
<evidence type="ECO:0000313" key="3">
    <source>
        <dbReference type="EMBL" id="QPF92310.1"/>
    </source>
</evidence>
<organism evidence="3 4">
    <name type="scientific">Bradyrhizobium commune</name>
    <dbReference type="NCBI Taxonomy" id="83627"/>
    <lineage>
        <taxon>Bacteria</taxon>
        <taxon>Pseudomonadati</taxon>
        <taxon>Pseudomonadota</taxon>
        <taxon>Alphaproteobacteria</taxon>
        <taxon>Hyphomicrobiales</taxon>
        <taxon>Nitrobacteraceae</taxon>
        <taxon>Bradyrhizobium</taxon>
    </lineage>
</organism>
<dbReference type="EMBL" id="CP061379">
    <property type="protein sequence ID" value="QPF92310.1"/>
    <property type="molecule type" value="Genomic_DNA"/>
</dbReference>
<accession>A0A7S9GZV0</accession>
<dbReference type="KEGG" id="bcou:IC761_03130"/>
<sequence>MVINLDGNWKSGKAYDLHTVSSTHLGTDEFGHDRFDNARSEMGELVYQLKYKGDTSKVQPIVALLDDIKGIEGFDFIIPIPPTKKNRPVQPVELIAEALGARRKVAVATGALTNSGDEELKGVTDPIARKELLDEALKLDPSQGKFKGKKVLLVDDLYRSGSTLRVATDLLYKEGEAAQVSVLTMTRTRSNR</sequence>
<protein>
    <submittedName>
        <fullName evidence="3">ComF family protein</fullName>
    </submittedName>
</protein>
<feature type="domain" description="Phosphoribosyltransferase" evidence="2">
    <location>
        <begin position="118"/>
        <end position="175"/>
    </location>
</feature>
<evidence type="ECO:0000313" key="4">
    <source>
        <dbReference type="Proteomes" id="UP000594621"/>
    </source>
</evidence>
<reference evidence="3 4" key="1">
    <citation type="submission" date="2020-09" db="EMBL/GenBank/DDBJ databases">
        <title>Complete genomes of bradyrhizobia occurring on native shrubby legumes in Australia.</title>
        <authorList>
            <person name="Lafay B."/>
        </authorList>
    </citation>
    <scope>NUCLEOTIDE SEQUENCE [LARGE SCALE GENOMIC DNA]</scope>
    <source>
        <strain evidence="3 4">BDV5040</strain>
    </source>
</reference>
<dbReference type="Gene3D" id="3.40.50.2020">
    <property type="match status" value="1"/>
</dbReference>
<dbReference type="InterPro" id="IPR029057">
    <property type="entry name" value="PRTase-like"/>
</dbReference>